<accession>A0A5D2F0P9</accession>
<dbReference type="AlphaFoldDB" id="A0A5D2F0P9"/>
<evidence type="ECO:0000313" key="2">
    <source>
        <dbReference type="Proteomes" id="UP000323506"/>
    </source>
</evidence>
<evidence type="ECO:0000313" key="1">
    <source>
        <dbReference type="EMBL" id="TYG98819.1"/>
    </source>
</evidence>
<reference evidence="1 2" key="1">
    <citation type="submission" date="2019-06" db="EMBL/GenBank/DDBJ databases">
        <title>WGS assembly of Gossypium darwinii.</title>
        <authorList>
            <person name="Chen Z.J."/>
            <person name="Sreedasyam A."/>
            <person name="Ando A."/>
            <person name="Song Q."/>
            <person name="De L."/>
            <person name="Hulse-Kemp A."/>
            <person name="Ding M."/>
            <person name="Ye W."/>
            <person name="Kirkbride R."/>
            <person name="Jenkins J."/>
            <person name="Plott C."/>
            <person name="Lovell J."/>
            <person name="Lin Y.-M."/>
            <person name="Vaughn R."/>
            <person name="Liu B."/>
            <person name="Li W."/>
            <person name="Simpson S."/>
            <person name="Scheffler B."/>
            <person name="Saski C."/>
            <person name="Grover C."/>
            <person name="Hu G."/>
            <person name="Conover J."/>
            <person name="Carlson J."/>
            <person name="Shu S."/>
            <person name="Boston L."/>
            <person name="Williams M."/>
            <person name="Peterson D."/>
            <person name="Mcgee K."/>
            <person name="Jones D."/>
            <person name="Wendel J."/>
            <person name="Stelly D."/>
            <person name="Grimwood J."/>
            <person name="Schmutz J."/>
        </authorList>
    </citation>
    <scope>NUCLEOTIDE SEQUENCE [LARGE SCALE GENOMIC DNA]</scope>
    <source>
        <strain evidence="1">1808015.09</strain>
    </source>
</reference>
<organism evidence="1 2">
    <name type="scientific">Gossypium darwinii</name>
    <name type="common">Darwin's cotton</name>
    <name type="synonym">Gossypium barbadense var. darwinii</name>
    <dbReference type="NCBI Taxonomy" id="34276"/>
    <lineage>
        <taxon>Eukaryota</taxon>
        <taxon>Viridiplantae</taxon>
        <taxon>Streptophyta</taxon>
        <taxon>Embryophyta</taxon>
        <taxon>Tracheophyta</taxon>
        <taxon>Spermatophyta</taxon>
        <taxon>Magnoliopsida</taxon>
        <taxon>eudicotyledons</taxon>
        <taxon>Gunneridae</taxon>
        <taxon>Pentapetalae</taxon>
        <taxon>rosids</taxon>
        <taxon>malvids</taxon>
        <taxon>Malvales</taxon>
        <taxon>Malvaceae</taxon>
        <taxon>Malvoideae</taxon>
        <taxon>Gossypium</taxon>
    </lineage>
</organism>
<proteinExistence type="predicted"/>
<keyword evidence="2" id="KW-1185">Reference proteome</keyword>
<gene>
    <name evidence="1" type="ORF">ES288_A10G147100v1</name>
</gene>
<protein>
    <submittedName>
        <fullName evidence="1">Uncharacterized protein</fullName>
    </submittedName>
</protein>
<name>A0A5D2F0P9_GOSDA</name>
<sequence>MVLLVGFGRRELLLFWFLIGFEYDWWLNFSSLGFRCRGS</sequence>
<dbReference type="Proteomes" id="UP000323506">
    <property type="component" value="Chromosome A10"/>
</dbReference>
<dbReference type="EMBL" id="CM017697">
    <property type="protein sequence ID" value="TYG98819.1"/>
    <property type="molecule type" value="Genomic_DNA"/>
</dbReference>